<dbReference type="EMBL" id="CP061169">
    <property type="protein sequence ID" value="QPZ38254.1"/>
    <property type="molecule type" value="Genomic_DNA"/>
</dbReference>
<dbReference type="PROSITE" id="PS50928">
    <property type="entry name" value="ABC_TM1"/>
    <property type="match status" value="1"/>
</dbReference>
<sequence>MRTPSRERTRIAVLVGRYALIAVWMLFTLLPLYAAFVASLTKYENLGKSFLYPTDWQWSNYIDIFSRVPILDFLKATLIYAVGASVVCVVLAVLAAYALSRFRFRGKRAFVSVVFLTQLVPQVIIVVPMFMMLSDVGLYDTYAGVILVIAATGVAFPILLLRSFFDGLPLALEEAAAVDGASRLGILWRIVLPLSAPGLATAFALSFFTGWGQYLYPLVLTRSPEHTPVTVGIGRLIDNTTPWEMVMTGTIIAVIPAVIAYMLVQKFLTNGLMVGAVK</sequence>
<proteinExistence type="inferred from homology"/>
<feature type="domain" description="ABC transmembrane type-1" evidence="8">
    <location>
        <begin position="74"/>
        <end position="264"/>
    </location>
</feature>
<keyword evidence="5 7" id="KW-1133">Transmembrane helix</keyword>
<evidence type="ECO:0000256" key="7">
    <source>
        <dbReference type="RuleBase" id="RU363032"/>
    </source>
</evidence>
<dbReference type="Proteomes" id="UP000662814">
    <property type="component" value="Chromosome"/>
</dbReference>
<evidence type="ECO:0000256" key="2">
    <source>
        <dbReference type="ARBA" id="ARBA00022448"/>
    </source>
</evidence>
<keyword evidence="4 7" id="KW-0812">Transmembrane</keyword>
<feature type="transmembrane region" description="Helical" evidence="7">
    <location>
        <begin position="245"/>
        <end position="264"/>
    </location>
</feature>
<comment type="subcellular location">
    <subcellularLocation>
        <location evidence="1 7">Cell membrane</location>
        <topology evidence="1 7">Multi-pass membrane protein</topology>
    </subcellularLocation>
</comment>
<dbReference type="InterPro" id="IPR000515">
    <property type="entry name" value="MetI-like"/>
</dbReference>
<dbReference type="InterPro" id="IPR035906">
    <property type="entry name" value="MetI-like_sf"/>
</dbReference>
<keyword evidence="6 7" id="KW-0472">Membrane</keyword>
<feature type="transmembrane region" description="Helical" evidence="7">
    <location>
        <begin position="109"/>
        <end position="130"/>
    </location>
</feature>
<evidence type="ECO:0000313" key="9">
    <source>
        <dbReference type="EMBL" id="QPZ38254.1"/>
    </source>
</evidence>
<keyword evidence="10" id="KW-1185">Reference proteome</keyword>
<dbReference type="Gene3D" id="1.10.3720.10">
    <property type="entry name" value="MetI-like"/>
    <property type="match status" value="1"/>
</dbReference>
<organism evidence="9 10">
    <name type="scientific">Paramicrobacterium chengjingii</name>
    <dbReference type="NCBI Taxonomy" id="2769067"/>
    <lineage>
        <taxon>Bacteria</taxon>
        <taxon>Bacillati</taxon>
        <taxon>Actinomycetota</taxon>
        <taxon>Actinomycetes</taxon>
        <taxon>Micrococcales</taxon>
        <taxon>Microbacteriaceae</taxon>
        <taxon>Paramicrobacterium</taxon>
    </lineage>
</organism>
<feature type="transmembrane region" description="Helical" evidence="7">
    <location>
        <begin position="78"/>
        <end position="97"/>
    </location>
</feature>
<feature type="transmembrane region" description="Helical" evidence="7">
    <location>
        <begin position="142"/>
        <end position="165"/>
    </location>
</feature>
<evidence type="ECO:0000259" key="8">
    <source>
        <dbReference type="PROSITE" id="PS50928"/>
    </source>
</evidence>
<evidence type="ECO:0000256" key="5">
    <source>
        <dbReference type="ARBA" id="ARBA00022989"/>
    </source>
</evidence>
<keyword evidence="2 7" id="KW-0813">Transport</keyword>
<gene>
    <name evidence="9" type="ORF">HCR76_15925</name>
</gene>
<comment type="similarity">
    <text evidence="7">Belongs to the binding-protein-dependent transport system permease family.</text>
</comment>
<dbReference type="RefSeq" id="WP_166987015.1">
    <property type="nucleotide sequence ID" value="NZ_CP061169.1"/>
</dbReference>
<accession>A0ABX6YI30</accession>
<evidence type="ECO:0000256" key="1">
    <source>
        <dbReference type="ARBA" id="ARBA00004651"/>
    </source>
</evidence>
<dbReference type="CDD" id="cd06261">
    <property type="entry name" value="TM_PBP2"/>
    <property type="match status" value="1"/>
</dbReference>
<evidence type="ECO:0000256" key="3">
    <source>
        <dbReference type="ARBA" id="ARBA00022475"/>
    </source>
</evidence>
<dbReference type="Pfam" id="PF00528">
    <property type="entry name" value="BPD_transp_1"/>
    <property type="match status" value="1"/>
</dbReference>
<dbReference type="PANTHER" id="PTHR43744:SF12">
    <property type="entry name" value="ABC TRANSPORTER PERMEASE PROTEIN MG189-RELATED"/>
    <property type="match status" value="1"/>
</dbReference>
<evidence type="ECO:0000313" key="10">
    <source>
        <dbReference type="Proteomes" id="UP000662814"/>
    </source>
</evidence>
<feature type="transmembrane region" description="Helical" evidence="7">
    <location>
        <begin position="186"/>
        <end position="208"/>
    </location>
</feature>
<dbReference type="PANTHER" id="PTHR43744">
    <property type="entry name" value="ABC TRANSPORTER PERMEASE PROTEIN MG189-RELATED-RELATED"/>
    <property type="match status" value="1"/>
</dbReference>
<evidence type="ECO:0000256" key="4">
    <source>
        <dbReference type="ARBA" id="ARBA00022692"/>
    </source>
</evidence>
<protein>
    <submittedName>
        <fullName evidence="9">Carbohydrate ABC transporter permease</fullName>
    </submittedName>
</protein>
<evidence type="ECO:0000256" key="6">
    <source>
        <dbReference type="ARBA" id="ARBA00023136"/>
    </source>
</evidence>
<reference evidence="9 10" key="1">
    <citation type="submission" date="2020-12" db="EMBL/GenBank/DDBJ databases">
        <title>Microbacterium sp. HY060.</title>
        <authorList>
            <person name="Zhou J."/>
        </authorList>
    </citation>
    <scope>NUCLEOTIDE SEQUENCE [LARGE SCALE GENOMIC DNA]</scope>
    <source>
        <strain evidence="9 10">HY60</strain>
    </source>
</reference>
<dbReference type="SUPFAM" id="SSF161098">
    <property type="entry name" value="MetI-like"/>
    <property type="match status" value="1"/>
</dbReference>
<keyword evidence="3" id="KW-1003">Cell membrane</keyword>
<feature type="transmembrane region" description="Helical" evidence="7">
    <location>
        <begin position="12"/>
        <end position="36"/>
    </location>
</feature>
<name>A0ABX6YI30_9MICO</name>